<dbReference type="RefSeq" id="WP_139861922.1">
    <property type="nucleotide sequence ID" value="NZ_CAADFC020000016.1"/>
</dbReference>
<evidence type="ECO:0000313" key="1">
    <source>
        <dbReference type="EMBL" id="VIO73280.1"/>
    </source>
</evidence>
<protein>
    <submittedName>
        <fullName evidence="1">Uncharacterized protein</fullName>
    </submittedName>
</protein>
<sequence length="527" mass="56375">MRRAHAKASATDQHARKIAAAIAKGRPPAFSPDLDRYLDESPGEIFAAFDAASRHMPPMGTDASLAFGYLFLLQALLERLRYQTDRGYTDAAELIATFQAEVAARAEAGQIDEQMLVYVGGALHQASIPASPEFAAASAKQHADYQGELPADVGDALQGLLQACDGDPFALVGSLAEFGHAMPEQARGALGCGLAIGALAETRPAAVLFLLDSSPVVRRAVAGALSQVAASLSAVDLRRLVTMRNWRPEGERAELDTIIRSARTAGVTCAQWEAGAAQEILATAIDGAATQSFLLVSPAGRKKRVSSILTKGHVADAWSGEPETKRQIEVAIAAASMDLPMRTVSRSYLDRMLSHGLSLTTDRGGAAPLGLLQVAETIGGADWQPARIDFCAALSELTADLPKMAHHPKAVAEVLRYRGGFAGLDVIEQSWFEDDPELLELVTRGQRRGRAKLASYLLQSFIARRRDQWAELLLRTALWMREAPAEADLAWPELTIIAQAIADGADLSEIGLMRDVAERTIAVLAGD</sequence>
<gene>
    <name evidence="1" type="ORF">CI1B_48850</name>
</gene>
<name>A0A508TFL4_9BRAD</name>
<dbReference type="AlphaFoldDB" id="A0A508TFL4"/>
<dbReference type="Proteomes" id="UP000328092">
    <property type="component" value="Unassembled WGS sequence"/>
</dbReference>
<accession>A0A508TFL4</accession>
<proteinExistence type="predicted"/>
<reference evidence="1" key="1">
    <citation type="submission" date="2019-02" db="EMBL/GenBank/DDBJ databases">
        <authorList>
            <person name="Pothier F.J."/>
        </authorList>
    </citation>
    <scope>NUCLEOTIDE SEQUENCE</scope>
    <source>
        <strain evidence="1">CI-1B</strain>
    </source>
</reference>
<organism evidence="1 2">
    <name type="scientific">Bradyrhizobium ivorense</name>
    <dbReference type="NCBI Taxonomy" id="2511166"/>
    <lineage>
        <taxon>Bacteria</taxon>
        <taxon>Pseudomonadati</taxon>
        <taxon>Pseudomonadota</taxon>
        <taxon>Alphaproteobacteria</taxon>
        <taxon>Hyphomicrobiales</taxon>
        <taxon>Nitrobacteraceae</taxon>
        <taxon>Bradyrhizobium</taxon>
    </lineage>
</organism>
<keyword evidence="2" id="KW-1185">Reference proteome</keyword>
<dbReference type="OrthoDB" id="7486157at2"/>
<evidence type="ECO:0000313" key="2">
    <source>
        <dbReference type="Proteomes" id="UP000328092"/>
    </source>
</evidence>
<dbReference type="EMBL" id="CAADFC020000016">
    <property type="protein sequence ID" value="VIO73280.1"/>
    <property type="molecule type" value="Genomic_DNA"/>
</dbReference>
<comment type="caution">
    <text evidence="1">The sequence shown here is derived from an EMBL/GenBank/DDBJ whole genome shotgun (WGS) entry which is preliminary data.</text>
</comment>